<proteinExistence type="predicted"/>
<name>A0A1G7RNK7_9GAMM</name>
<accession>A0A1G7RNK7</accession>
<dbReference type="AlphaFoldDB" id="A0A1G7RNK7"/>
<reference evidence="1 2" key="1">
    <citation type="submission" date="2016-10" db="EMBL/GenBank/DDBJ databases">
        <authorList>
            <person name="de Groot N.N."/>
        </authorList>
    </citation>
    <scope>NUCLEOTIDE SEQUENCE [LARGE SCALE GENOMIC DNA]</scope>
    <source>
        <strain evidence="1 2">LMG 25475</strain>
    </source>
</reference>
<dbReference type="Proteomes" id="UP000243378">
    <property type="component" value="Unassembled WGS sequence"/>
</dbReference>
<protein>
    <submittedName>
        <fullName evidence="1">Uncharacterized protein</fullName>
    </submittedName>
</protein>
<evidence type="ECO:0000313" key="1">
    <source>
        <dbReference type="EMBL" id="SDG12408.1"/>
    </source>
</evidence>
<gene>
    <name evidence="1" type="ORF">SAMN05216381_3210</name>
</gene>
<dbReference type="STRING" id="640205.SAMN05216381_3210"/>
<evidence type="ECO:0000313" key="2">
    <source>
        <dbReference type="Proteomes" id="UP000243378"/>
    </source>
</evidence>
<sequence>MGMTEMTYTIDCSEKAMALLHRLGVREEYPGIWAFTDIATTSHGYIHHSHQPVALVAYATINPTFAAGRFPDYTLIDLVGKMPCLDGIEYTALAIVCGIPAPIFPSAEARGEVFGAVAWEIVHQYELGDCFTQSRAYGSEGSHYTMRPCGFDHDRSEPIPEALKAMRSAYRKMSNVQRVMVLTLLHLYSPGKDDFYLKGGCPTKISAAEALRVLRADRTALSMWGRLVTHYAGW</sequence>
<dbReference type="EMBL" id="FNBM01000007">
    <property type="protein sequence ID" value="SDG12408.1"/>
    <property type="molecule type" value="Genomic_DNA"/>
</dbReference>
<organism evidence="1 2">
    <name type="scientific">Phytopseudomonas seleniipraecipitans</name>
    <dbReference type="NCBI Taxonomy" id="640205"/>
    <lineage>
        <taxon>Bacteria</taxon>
        <taxon>Pseudomonadati</taxon>
        <taxon>Pseudomonadota</taxon>
        <taxon>Gammaproteobacteria</taxon>
        <taxon>Pseudomonadales</taxon>
        <taxon>Pseudomonadaceae</taxon>
        <taxon>Phytopseudomonas</taxon>
    </lineage>
</organism>